<dbReference type="Gramene" id="evm.model.09.1505">
    <property type="protein sequence ID" value="cds.evm.model.09.1505"/>
    <property type="gene ID" value="evm.TU.09.1505"/>
</dbReference>
<accession>A0A803QEN3</accession>
<protein>
    <recommendedName>
        <fullName evidence="3">RNase H type-1 domain-containing protein</fullName>
    </recommendedName>
</protein>
<reference evidence="1" key="1">
    <citation type="submission" date="2018-11" db="EMBL/GenBank/DDBJ databases">
        <authorList>
            <person name="Grassa J C."/>
        </authorList>
    </citation>
    <scope>NUCLEOTIDE SEQUENCE [LARGE SCALE GENOMIC DNA]</scope>
</reference>
<evidence type="ECO:0000313" key="2">
    <source>
        <dbReference type="Proteomes" id="UP000596661"/>
    </source>
</evidence>
<evidence type="ECO:0000313" key="1">
    <source>
        <dbReference type="EnsemblPlants" id="cds.evm.model.09.1505"/>
    </source>
</evidence>
<dbReference type="EMBL" id="UZAU01000772">
    <property type="status" value="NOT_ANNOTATED_CDS"/>
    <property type="molecule type" value="Genomic_DNA"/>
</dbReference>
<organism evidence="1 2">
    <name type="scientific">Cannabis sativa</name>
    <name type="common">Hemp</name>
    <name type="synonym">Marijuana</name>
    <dbReference type="NCBI Taxonomy" id="3483"/>
    <lineage>
        <taxon>Eukaryota</taxon>
        <taxon>Viridiplantae</taxon>
        <taxon>Streptophyta</taxon>
        <taxon>Embryophyta</taxon>
        <taxon>Tracheophyta</taxon>
        <taxon>Spermatophyta</taxon>
        <taxon>Magnoliopsida</taxon>
        <taxon>eudicotyledons</taxon>
        <taxon>Gunneridae</taxon>
        <taxon>Pentapetalae</taxon>
        <taxon>rosids</taxon>
        <taxon>fabids</taxon>
        <taxon>Rosales</taxon>
        <taxon>Cannabaceae</taxon>
        <taxon>Cannabis</taxon>
    </lineage>
</organism>
<reference evidence="1" key="2">
    <citation type="submission" date="2021-03" db="UniProtKB">
        <authorList>
            <consortium name="EnsemblPlants"/>
        </authorList>
    </citation>
    <scope>IDENTIFICATION</scope>
</reference>
<dbReference type="EnsemblPlants" id="evm.model.09.1505">
    <property type="protein sequence ID" value="cds.evm.model.09.1505"/>
    <property type="gene ID" value="evm.TU.09.1505"/>
</dbReference>
<sequence length="129" mass="14742">MLLQQDNRLVNEVSTTKFWKHLWALKVPPKVKNMIWRTGTDFLPTMCQLFTKRVVCRNAQKSQIETSWPGLEVSDGAEQWTCPPVNSVKINVDSALFEDGSWSGVGIVTRDDKGLLLEEFIKVAFGWEE</sequence>
<dbReference type="AlphaFoldDB" id="A0A803QEN3"/>
<proteinExistence type="predicted"/>
<keyword evidence="2" id="KW-1185">Reference proteome</keyword>
<name>A0A803QEN3_CANSA</name>
<dbReference type="Proteomes" id="UP000596661">
    <property type="component" value="Chromosome 9"/>
</dbReference>
<evidence type="ECO:0008006" key="3">
    <source>
        <dbReference type="Google" id="ProtNLM"/>
    </source>
</evidence>